<accession>A0ABV7TXB6</accession>
<organism evidence="1 2">
    <name type="scientific">Vogesella amnigena</name>
    <dbReference type="NCBI Taxonomy" id="1507449"/>
    <lineage>
        <taxon>Bacteria</taxon>
        <taxon>Pseudomonadati</taxon>
        <taxon>Pseudomonadota</taxon>
        <taxon>Betaproteobacteria</taxon>
        <taxon>Neisseriales</taxon>
        <taxon>Chromobacteriaceae</taxon>
        <taxon>Vogesella</taxon>
    </lineage>
</organism>
<comment type="caution">
    <text evidence="1">The sequence shown here is derived from an EMBL/GenBank/DDBJ whole genome shotgun (WGS) entry which is preliminary data.</text>
</comment>
<evidence type="ECO:0000313" key="1">
    <source>
        <dbReference type="EMBL" id="MFC3627439.1"/>
    </source>
</evidence>
<dbReference type="SUPFAM" id="SSF53850">
    <property type="entry name" value="Periplasmic binding protein-like II"/>
    <property type="match status" value="1"/>
</dbReference>
<protein>
    <submittedName>
        <fullName evidence="1">Substrate-binding periplasmic protein</fullName>
    </submittedName>
</protein>
<sequence>MLLPLAMQSVCAAVPLRLVLNDQSSPPYLLGNGAELENPPGLVVELVQQAAQACDVSLQVERQSSLRQLQSLRTGNADAVPLLSYSPERAQYASYPMRHGQPDPRFRLTTLAYSFYVRKGSPVRWDGKQLSGYRGKVGTDLGWSVAGDLARLGIAVENAVGVATNLAKLRLGRIDVYAAQDVLVAALLQGDHGLVALRPAIVTKDYYLPFSLQFSQQYGQVVQCMWQQTAGRRAVLYQRRGPSYGN</sequence>
<evidence type="ECO:0000313" key="2">
    <source>
        <dbReference type="Proteomes" id="UP001595636"/>
    </source>
</evidence>
<proteinExistence type="predicted"/>
<dbReference type="EMBL" id="JBHRYH010000045">
    <property type="protein sequence ID" value="MFC3627439.1"/>
    <property type="molecule type" value="Genomic_DNA"/>
</dbReference>
<dbReference type="Proteomes" id="UP001595636">
    <property type="component" value="Unassembled WGS sequence"/>
</dbReference>
<dbReference type="RefSeq" id="WP_390281083.1">
    <property type="nucleotide sequence ID" value="NZ_JBHRYH010000045.1"/>
</dbReference>
<reference evidence="2" key="1">
    <citation type="journal article" date="2019" name="Int. J. Syst. Evol. Microbiol.">
        <title>The Global Catalogue of Microorganisms (GCM) 10K type strain sequencing project: providing services to taxonomists for standard genome sequencing and annotation.</title>
        <authorList>
            <consortium name="The Broad Institute Genomics Platform"/>
            <consortium name="The Broad Institute Genome Sequencing Center for Infectious Disease"/>
            <person name="Wu L."/>
            <person name="Ma J."/>
        </authorList>
    </citation>
    <scope>NUCLEOTIDE SEQUENCE [LARGE SCALE GENOMIC DNA]</scope>
    <source>
        <strain evidence="2">KCTC 42195</strain>
    </source>
</reference>
<gene>
    <name evidence="1" type="ORF">ACFOKJ_15070</name>
</gene>
<name>A0ABV7TXB6_9NEIS</name>
<keyword evidence="2" id="KW-1185">Reference proteome</keyword>
<dbReference type="Gene3D" id="3.40.190.10">
    <property type="entry name" value="Periplasmic binding protein-like II"/>
    <property type="match status" value="2"/>
</dbReference>